<dbReference type="PANTHER" id="PTHR43272:SF83">
    <property type="entry name" value="ACYL-COA SYNTHETASE LONG-CHAIN, ISOFORM J"/>
    <property type="match status" value="1"/>
</dbReference>
<dbReference type="GO" id="GO:0005783">
    <property type="term" value="C:endoplasmic reticulum"/>
    <property type="evidence" value="ECO:0007669"/>
    <property type="project" value="TreeGrafter"/>
</dbReference>
<comment type="similarity">
    <text evidence="1">Belongs to the ATP-dependent AMP-binding enzyme family.</text>
</comment>
<dbReference type="Proteomes" id="UP000242525">
    <property type="component" value="Unassembled WGS sequence"/>
</dbReference>
<organism evidence="7 9">
    <name type="scientific">Geotrichum candidum</name>
    <name type="common">Oospora lactis</name>
    <name type="synonym">Dipodascus geotrichum</name>
    <dbReference type="NCBI Taxonomy" id="1173061"/>
    <lineage>
        <taxon>Eukaryota</taxon>
        <taxon>Fungi</taxon>
        <taxon>Dikarya</taxon>
        <taxon>Ascomycota</taxon>
        <taxon>Saccharomycotina</taxon>
        <taxon>Dipodascomycetes</taxon>
        <taxon>Dipodascales</taxon>
        <taxon>Dipodascaceae</taxon>
        <taxon>Geotrichum</taxon>
    </lineage>
</organism>
<evidence type="ECO:0000313" key="9">
    <source>
        <dbReference type="Proteomes" id="UP000242525"/>
    </source>
</evidence>
<dbReference type="InterPro" id="IPR042099">
    <property type="entry name" value="ANL_N_sf"/>
</dbReference>
<accession>A0A0J9X586</accession>
<evidence type="ECO:0000256" key="3">
    <source>
        <dbReference type="ARBA" id="ARBA00022741"/>
    </source>
</evidence>
<reference evidence="7 9" key="1">
    <citation type="submission" date="2014-03" db="EMBL/GenBank/DDBJ databases">
        <authorList>
            <person name="Casaregola S."/>
        </authorList>
    </citation>
    <scope>NUCLEOTIDE SEQUENCE [LARGE SCALE GENOMIC DNA]</scope>
    <source>
        <strain evidence="7 9">CLIB 918</strain>
    </source>
</reference>
<evidence type="ECO:0000256" key="1">
    <source>
        <dbReference type="ARBA" id="ARBA00006432"/>
    </source>
</evidence>
<dbReference type="PROSITE" id="PS00455">
    <property type="entry name" value="AMP_BINDING"/>
    <property type="match status" value="1"/>
</dbReference>
<feature type="domain" description="AMP-dependent synthetase/ligase" evidence="6">
    <location>
        <begin position="103"/>
        <end position="514"/>
    </location>
</feature>
<dbReference type="GO" id="GO:0004467">
    <property type="term" value="F:long-chain fatty acid-CoA ligase activity"/>
    <property type="evidence" value="ECO:0007669"/>
    <property type="project" value="UniProtKB-EC"/>
</dbReference>
<keyword evidence="4" id="KW-0067">ATP-binding</keyword>
<reference evidence="8" key="2">
    <citation type="journal article" date="2020" name="Front. Microbiol.">
        <title>Phenotypic and Genetic Characterization of the Cheese Ripening Yeast Geotrichum candidum.</title>
        <authorList>
            <person name="Perkins V."/>
            <person name="Vignola S."/>
            <person name="Lessard M.H."/>
            <person name="Plante P.L."/>
            <person name="Corbeil J."/>
            <person name="Dugat-Bony E."/>
            <person name="Frenette M."/>
            <person name="Labrie S."/>
        </authorList>
    </citation>
    <scope>NUCLEOTIDE SEQUENCE</scope>
    <source>
        <strain evidence="8">LMA-70</strain>
    </source>
</reference>
<dbReference type="GO" id="GO:0005524">
    <property type="term" value="F:ATP binding"/>
    <property type="evidence" value="ECO:0007669"/>
    <property type="project" value="UniProtKB-KW"/>
</dbReference>
<evidence type="ECO:0000256" key="4">
    <source>
        <dbReference type="ARBA" id="ARBA00022840"/>
    </source>
</evidence>
<dbReference type="GO" id="GO:0005886">
    <property type="term" value="C:plasma membrane"/>
    <property type="evidence" value="ECO:0007669"/>
    <property type="project" value="TreeGrafter"/>
</dbReference>
<dbReference type="Proteomes" id="UP000750522">
    <property type="component" value="Unassembled WGS sequence"/>
</dbReference>
<reference evidence="8" key="3">
    <citation type="submission" date="2020-01" db="EMBL/GenBank/DDBJ databases">
        <authorList>
            <person name="Perkins V."/>
            <person name="Lessard M.-H."/>
            <person name="Dugat-Bony E."/>
            <person name="Frenette M."/>
            <person name="Labrie S."/>
        </authorList>
    </citation>
    <scope>NUCLEOTIDE SEQUENCE</scope>
    <source>
        <strain evidence="8">LMA-70</strain>
    </source>
</reference>
<evidence type="ECO:0000259" key="6">
    <source>
        <dbReference type="Pfam" id="PF00501"/>
    </source>
</evidence>
<dbReference type="OrthoDB" id="1700726at2759"/>
<gene>
    <name evidence="7" type="ORF">BN980_GECA02s09052g</name>
    <name evidence="8" type="ORF">DV451_003350</name>
</gene>
<dbReference type="InterPro" id="IPR020845">
    <property type="entry name" value="AMP-binding_CS"/>
</dbReference>
<sequence>MTFKLRVNNPKDYSVIVGEAKPGETAPRRNIGAKAAPWEFPGNNPDCNTIYNLLTWACKEFSTREAMGSRKVIGTHDEKKMVTKKIDGKLEKIPKTWTYFELSPYSYMTYKELHQLIKEYASGILSLGIEPKGKEIFHIYAQTSAEWFQTALACNANAIPIATAYDTLGEEGLTHSLVETESVGIFVDNAILHTLVKPLEKAKNIRIIVYREDIDDVENHKDLKALRAVNPDLQIYSYNQVLARGKENFAEPLQPKPEDLALIMYTSGSTGPPKGVVLTNANVMAGVAGPTANINRTYIEPGDRLLAFLPLAHILEFTFELATLYWGGVLGYGTVKTISDASVRNCLGDIREFKPSVMVGVPAVWESVRKGILAKVNALPSFSQKLFWAAFRTKLKLTNMGLPCPLVDNLIFKKIKEATGGNLKIVLNGGAAISLETQQFITTLICPMVIGYGLTESNANTCLMTPRSYKYGTQGEITHAVTIKLVDVPDAGYFAKNNQGELLIQGPPVSSHYFKNEKETSAAYTDDGWFRTGDIGEWTPEGHIKLVDRKKNLIKTLNGEYIAIEKLESVYRSDSYILNICVYADENRVKPVAIIVPNPAQVEKLTQALGIDSHEDIAQDPAVIEAIQQSVIETGQKGGLKGIEIILGVVVSKVEWTPQNGFLTSAQKLERKKILADNKEAIEKLYNKYS</sequence>
<keyword evidence="9" id="KW-1185">Reference proteome</keyword>
<name>A0A0J9X586_GEOCN</name>
<dbReference type="InterPro" id="IPR000873">
    <property type="entry name" value="AMP-dep_synth/lig_dom"/>
</dbReference>
<dbReference type="AlphaFoldDB" id="A0A0J9X586"/>
<keyword evidence="3" id="KW-0547">Nucleotide-binding</keyword>
<dbReference type="GO" id="GO:0005811">
    <property type="term" value="C:lipid droplet"/>
    <property type="evidence" value="ECO:0007669"/>
    <property type="project" value="TreeGrafter"/>
</dbReference>
<evidence type="ECO:0000313" key="8">
    <source>
        <dbReference type="EMBL" id="KAF5098526.1"/>
    </source>
</evidence>
<comment type="caution">
    <text evidence="7">The sequence shown here is derived from an EMBL/GenBank/DDBJ whole genome shotgun (WGS) entry which is preliminary data.</text>
</comment>
<dbReference type="STRING" id="1173061.A0A0J9X586"/>
<dbReference type="Pfam" id="PF00501">
    <property type="entry name" value="AMP-binding"/>
    <property type="match status" value="1"/>
</dbReference>
<evidence type="ECO:0000256" key="2">
    <source>
        <dbReference type="ARBA" id="ARBA00022598"/>
    </source>
</evidence>
<dbReference type="SUPFAM" id="SSF56801">
    <property type="entry name" value="Acetyl-CoA synthetase-like"/>
    <property type="match status" value="1"/>
</dbReference>
<dbReference type="Gene3D" id="3.40.50.12780">
    <property type="entry name" value="N-terminal domain of ligase-like"/>
    <property type="match status" value="1"/>
</dbReference>
<dbReference type="EMBL" id="QQZK01000072">
    <property type="protein sequence ID" value="KAF5098526.1"/>
    <property type="molecule type" value="Genomic_DNA"/>
</dbReference>
<protein>
    <submittedName>
        <fullName evidence="7">Similar to Saccharomyces cerevisiae YMR246W FAA4 Long chain fatty acyl-CoA synthetase</fullName>
    </submittedName>
</protein>
<evidence type="ECO:0000256" key="5">
    <source>
        <dbReference type="ARBA" id="ARBA00036813"/>
    </source>
</evidence>
<evidence type="ECO:0000313" key="7">
    <source>
        <dbReference type="EMBL" id="CDO52307.1"/>
    </source>
</evidence>
<comment type="catalytic activity">
    <reaction evidence="5">
        <text>a long-chain fatty acid + ATP + CoA = a long-chain fatty acyl-CoA + AMP + diphosphate</text>
        <dbReference type="Rhea" id="RHEA:15421"/>
        <dbReference type="ChEBI" id="CHEBI:30616"/>
        <dbReference type="ChEBI" id="CHEBI:33019"/>
        <dbReference type="ChEBI" id="CHEBI:57287"/>
        <dbReference type="ChEBI" id="CHEBI:57560"/>
        <dbReference type="ChEBI" id="CHEBI:83139"/>
        <dbReference type="ChEBI" id="CHEBI:456215"/>
        <dbReference type="EC" id="6.2.1.3"/>
    </reaction>
</comment>
<keyword evidence="2" id="KW-0436">Ligase</keyword>
<proteinExistence type="inferred from homology"/>
<dbReference type="EMBL" id="CCBN010000002">
    <property type="protein sequence ID" value="CDO52307.1"/>
    <property type="molecule type" value="Genomic_DNA"/>
</dbReference>
<dbReference type="GO" id="GO:0035336">
    <property type="term" value="P:long-chain fatty-acyl-CoA metabolic process"/>
    <property type="evidence" value="ECO:0007669"/>
    <property type="project" value="TreeGrafter"/>
</dbReference>
<dbReference type="PANTHER" id="PTHR43272">
    <property type="entry name" value="LONG-CHAIN-FATTY-ACID--COA LIGASE"/>
    <property type="match status" value="1"/>
</dbReference>